<sequence>MAKISLAIILRYCFGSSDGGNSYLYFRQGWSSISERTSHSVIPLSRTLVFGHENDENLCPAICS</sequence>
<keyword evidence="2" id="KW-1185">Reference proteome</keyword>
<reference evidence="1" key="1">
    <citation type="submission" date="2020-09" db="EMBL/GenBank/DDBJ databases">
        <title>Genome-Enabled Discovery of Anthraquinone Biosynthesis in Senna tora.</title>
        <authorList>
            <person name="Kang S.-H."/>
            <person name="Pandey R.P."/>
            <person name="Lee C.-M."/>
            <person name="Sim J.-S."/>
            <person name="Jeong J.-T."/>
            <person name="Choi B.-S."/>
            <person name="Jung M."/>
            <person name="Ginzburg D."/>
            <person name="Zhao K."/>
            <person name="Won S.Y."/>
            <person name="Oh T.-J."/>
            <person name="Yu Y."/>
            <person name="Kim N.-H."/>
            <person name="Lee O.R."/>
            <person name="Lee T.-H."/>
            <person name="Bashyal P."/>
            <person name="Kim T.-S."/>
            <person name="Lee W.-H."/>
            <person name="Kawkins C."/>
            <person name="Kim C.-K."/>
            <person name="Kim J.S."/>
            <person name="Ahn B.O."/>
            <person name="Rhee S.Y."/>
            <person name="Sohng J.K."/>
        </authorList>
    </citation>
    <scope>NUCLEOTIDE SEQUENCE</scope>
    <source>
        <tissue evidence="1">Leaf</tissue>
    </source>
</reference>
<gene>
    <name evidence="1" type="ORF">G2W53_033733</name>
</gene>
<dbReference type="EMBL" id="JAAIUW010000010">
    <property type="protein sequence ID" value="KAF7812757.1"/>
    <property type="molecule type" value="Genomic_DNA"/>
</dbReference>
<organism evidence="1 2">
    <name type="scientific">Senna tora</name>
    <dbReference type="NCBI Taxonomy" id="362788"/>
    <lineage>
        <taxon>Eukaryota</taxon>
        <taxon>Viridiplantae</taxon>
        <taxon>Streptophyta</taxon>
        <taxon>Embryophyta</taxon>
        <taxon>Tracheophyta</taxon>
        <taxon>Spermatophyta</taxon>
        <taxon>Magnoliopsida</taxon>
        <taxon>eudicotyledons</taxon>
        <taxon>Gunneridae</taxon>
        <taxon>Pentapetalae</taxon>
        <taxon>rosids</taxon>
        <taxon>fabids</taxon>
        <taxon>Fabales</taxon>
        <taxon>Fabaceae</taxon>
        <taxon>Caesalpinioideae</taxon>
        <taxon>Cassia clade</taxon>
        <taxon>Senna</taxon>
    </lineage>
</organism>
<name>A0A834T0M7_9FABA</name>
<comment type="caution">
    <text evidence="1">The sequence shown here is derived from an EMBL/GenBank/DDBJ whole genome shotgun (WGS) entry which is preliminary data.</text>
</comment>
<proteinExistence type="predicted"/>
<evidence type="ECO:0000313" key="2">
    <source>
        <dbReference type="Proteomes" id="UP000634136"/>
    </source>
</evidence>
<protein>
    <submittedName>
        <fullName evidence="1">Uncharacterized protein</fullName>
    </submittedName>
</protein>
<evidence type="ECO:0000313" key="1">
    <source>
        <dbReference type="EMBL" id="KAF7812757.1"/>
    </source>
</evidence>
<dbReference type="Proteomes" id="UP000634136">
    <property type="component" value="Unassembled WGS sequence"/>
</dbReference>
<accession>A0A834T0M7</accession>
<dbReference type="AlphaFoldDB" id="A0A834T0M7"/>